<keyword evidence="3" id="KW-1185">Reference proteome</keyword>
<organism evidence="2 3">
    <name type="scientific">Gossypium tomentosum</name>
    <name type="common">Hawaiian cotton</name>
    <name type="synonym">Gossypium sandvicense</name>
    <dbReference type="NCBI Taxonomy" id="34277"/>
    <lineage>
        <taxon>Eukaryota</taxon>
        <taxon>Viridiplantae</taxon>
        <taxon>Streptophyta</taxon>
        <taxon>Embryophyta</taxon>
        <taxon>Tracheophyta</taxon>
        <taxon>Spermatophyta</taxon>
        <taxon>Magnoliopsida</taxon>
        <taxon>eudicotyledons</taxon>
        <taxon>Gunneridae</taxon>
        <taxon>Pentapetalae</taxon>
        <taxon>rosids</taxon>
        <taxon>malvids</taxon>
        <taxon>Malvales</taxon>
        <taxon>Malvaceae</taxon>
        <taxon>Malvoideae</taxon>
        <taxon>Gossypium</taxon>
    </lineage>
</organism>
<gene>
    <name evidence="2" type="ORF">ES332_D05G140700v1</name>
</gene>
<dbReference type="AlphaFoldDB" id="A0A5D2KVG7"/>
<protein>
    <submittedName>
        <fullName evidence="2">Uncharacterized protein</fullName>
    </submittedName>
</protein>
<accession>A0A5D2KVG7</accession>
<evidence type="ECO:0000313" key="3">
    <source>
        <dbReference type="Proteomes" id="UP000322667"/>
    </source>
</evidence>
<dbReference type="Proteomes" id="UP000322667">
    <property type="component" value="Chromosome D05"/>
</dbReference>
<dbReference type="EMBL" id="CM017627">
    <property type="protein sequence ID" value="TYH70785.1"/>
    <property type="molecule type" value="Genomic_DNA"/>
</dbReference>
<proteinExistence type="predicted"/>
<reference evidence="2 3" key="1">
    <citation type="submission" date="2019-07" db="EMBL/GenBank/DDBJ databases">
        <title>WGS assembly of Gossypium tomentosum.</title>
        <authorList>
            <person name="Chen Z.J."/>
            <person name="Sreedasyam A."/>
            <person name="Ando A."/>
            <person name="Song Q."/>
            <person name="De L."/>
            <person name="Hulse-Kemp A."/>
            <person name="Ding M."/>
            <person name="Ye W."/>
            <person name="Kirkbride R."/>
            <person name="Jenkins J."/>
            <person name="Plott C."/>
            <person name="Lovell J."/>
            <person name="Lin Y.-M."/>
            <person name="Vaughn R."/>
            <person name="Liu B."/>
            <person name="Li W."/>
            <person name="Simpson S."/>
            <person name="Scheffler B."/>
            <person name="Saski C."/>
            <person name="Grover C."/>
            <person name="Hu G."/>
            <person name="Conover J."/>
            <person name="Carlson J."/>
            <person name="Shu S."/>
            <person name="Boston L."/>
            <person name="Williams M."/>
            <person name="Peterson D."/>
            <person name="Mcgee K."/>
            <person name="Jones D."/>
            <person name="Wendel J."/>
            <person name="Stelly D."/>
            <person name="Grimwood J."/>
            <person name="Schmutz J."/>
        </authorList>
    </citation>
    <scope>NUCLEOTIDE SEQUENCE [LARGE SCALE GENOMIC DNA]</scope>
    <source>
        <strain evidence="2">7179.01</strain>
    </source>
</reference>
<feature type="region of interest" description="Disordered" evidence="1">
    <location>
        <begin position="19"/>
        <end position="44"/>
    </location>
</feature>
<evidence type="ECO:0000313" key="2">
    <source>
        <dbReference type="EMBL" id="TYH70785.1"/>
    </source>
</evidence>
<feature type="compositionally biased region" description="Polar residues" evidence="1">
    <location>
        <begin position="31"/>
        <end position="44"/>
    </location>
</feature>
<sequence>MKSNTSLYPSAPLKYSGVLRSFEPPFDSDHNGANNDSNQVSYEG</sequence>
<name>A0A5D2KVG7_GOSTO</name>
<evidence type="ECO:0000256" key="1">
    <source>
        <dbReference type="SAM" id="MobiDB-lite"/>
    </source>
</evidence>